<evidence type="ECO:0000256" key="2">
    <source>
        <dbReference type="ARBA" id="ARBA00023125"/>
    </source>
</evidence>
<evidence type="ECO:0000313" key="6">
    <source>
        <dbReference type="EMBL" id="MXP23519.1"/>
    </source>
</evidence>
<evidence type="ECO:0000256" key="1">
    <source>
        <dbReference type="ARBA" id="ARBA00023015"/>
    </source>
</evidence>
<comment type="caution">
    <text evidence="6">The sequence shown here is derived from an EMBL/GenBank/DDBJ whole genome shotgun (WGS) entry which is preliminary data.</text>
</comment>
<evidence type="ECO:0000256" key="3">
    <source>
        <dbReference type="ARBA" id="ARBA00023163"/>
    </source>
</evidence>
<dbReference type="EMBL" id="WMBR01000005">
    <property type="protein sequence ID" value="MXP23519.1"/>
    <property type="molecule type" value="Genomic_DNA"/>
</dbReference>
<dbReference type="PRINTS" id="PR00455">
    <property type="entry name" value="HTHTETR"/>
</dbReference>
<name>A0A6L7GU35_9ACTN</name>
<keyword evidence="1" id="KW-0805">Transcription regulation</keyword>
<dbReference type="PROSITE" id="PS50977">
    <property type="entry name" value="HTH_TETR_2"/>
    <property type="match status" value="1"/>
</dbReference>
<dbReference type="InterPro" id="IPR041347">
    <property type="entry name" value="MftR_C"/>
</dbReference>
<organism evidence="6 7">
    <name type="scientific">Gordonia mangrovi</name>
    <dbReference type="NCBI Taxonomy" id="2665643"/>
    <lineage>
        <taxon>Bacteria</taxon>
        <taxon>Bacillati</taxon>
        <taxon>Actinomycetota</taxon>
        <taxon>Actinomycetes</taxon>
        <taxon>Mycobacteriales</taxon>
        <taxon>Gordoniaceae</taxon>
        <taxon>Gordonia</taxon>
    </lineage>
</organism>
<evidence type="ECO:0000259" key="5">
    <source>
        <dbReference type="PROSITE" id="PS50977"/>
    </source>
</evidence>
<evidence type="ECO:0000256" key="4">
    <source>
        <dbReference type="PROSITE-ProRule" id="PRU00335"/>
    </source>
</evidence>
<dbReference type="PANTHER" id="PTHR30055">
    <property type="entry name" value="HTH-TYPE TRANSCRIPTIONAL REGULATOR RUTR"/>
    <property type="match status" value="1"/>
</dbReference>
<keyword evidence="2 4" id="KW-0238">DNA-binding</keyword>
<dbReference type="Pfam" id="PF00440">
    <property type="entry name" value="TetR_N"/>
    <property type="match status" value="1"/>
</dbReference>
<dbReference type="InterPro" id="IPR023772">
    <property type="entry name" value="DNA-bd_HTH_TetR-type_CS"/>
</dbReference>
<dbReference type="InterPro" id="IPR001647">
    <property type="entry name" value="HTH_TetR"/>
</dbReference>
<proteinExistence type="predicted"/>
<dbReference type="PROSITE" id="PS01081">
    <property type="entry name" value="HTH_TETR_1"/>
    <property type="match status" value="1"/>
</dbReference>
<dbReference type="Pfam" id="PF17754">
    <property type="entry name" value="TetR_C_14"/>
    <property type="match status" value="1"/>
</dbReference>
<gene>
    <name evidence="6" type="ORF">GIY30_19445</name>
</gene>
<reference evidence="6 7" key="1">
    <citation type="submission" date="2019-11" db="EMBL/GenBank/DDBJ databases">
        <title>Gordonia sp. nov., a novel actinobacterium isolated from mangrove soil in Hainan.</title>
        <authorList>
            <person name="Huang X."/>
            <person name="Xie Y."/>
            <person name="Chu X."/>
            <person name="Xiao K."/>
        </authorList>
    </citation>
    <scope>NUCLEOTIDE SEQUENCE [LARGE SCALE GENOMIC DNA]</scope>
    <source>
        <strain evidence="6 7">HNM0687</strain>
    </source>
</reference>
<feature type="domain" description="HTH tetR-type" evidence="5">
    <location>
        <begin position="14"/>
        <end position="74"/>
    </location>
</feature>
<dbReference type="GO" id="GO:0000976">
    <property type="term" value="F:transcription cis-regulatory region binding"/>
    <property type="evidence" value="ECO:0007669"/>
    <property type="project" value="TreeGrafter"/>
</dbReference>
<dbReference type="PANTHER" id="PTHR30055:SF238">
    <property type="entry name" value="MYCOFACTOCIN BIOSYNTHESIS TRANSCRIPTIONAL REGULATOR MFTR-RELATED"/>
    <property type="match status" value="1"/>
</dbReference>
<feature type="DNA-binding region" description="H-T-H motif" evidence="4">
    <location>
        <begin position="37"/>
        <end position="56"/>
    </location>
</feature>
<keyword evidence="7" id="KW-1185">Reference proteome</keyword>
<dbReference type="InterPro" id="IPR050109">
    <property type="entry name" value="HTH-type_TetR-like_transc_reg"/>
</dbReference>
<dbReference type="AlphaFoldDB" id="A0A6L7GU35"/>
<sequence>MNSVASRARELHAVSVRERISACALELFDDHGYDGVSVEEIAGRAGVSQRTVFRYFASKDEIVLQYERSLLDRLRDALERRPSDEGPVTALTRAYIETSSTPSDMRGWVRQRGKLLASSSYLKSRTNGEIVNSVADLSEILARRRDSDGGRAIELRVIASAVSAVAYDVWQSWVEGETGTNPADALADAFAILTASWEGIDNG</sequence>
<dbReference type="InterPro" id="IPR009057">
    <property type="entry name" value="Homeodomain-like_sf"/>
</dbReference>
<dbReference type="Gene3D" id="1.10.10.60">
    <property type="entry name" value="Homeodomain-like"/>
    <property type="match status" value="1"/>
</dbReference>
<keyword evidence="3" id="KW-0804">Transcription</keyword>
<dbReference type="GO" id="GO:0003700">
    <property type="term" value="F:DNA-binding transcription factor activity"/>
    <property type="evidence" value="ECO:0007669"/>
    <property type="project" value="TreeGrafter"/>
</dbReference>
<evidence type="ECO:0000313" key="7">
    <source>
        <dbReference type="Proteomes" id="UP000475545"/>
    </source>
</evidence>
<dbReference type="Gene3D" id="1.10.357.10">
    <property type="entry name" value="Tetracycline Repressor, domain 2"/>
    <property type="match status" value="1"/>
</dbReference>
<dbReference type="Proteomes" id="UP000475545">
    <property type="component" value="Unassembled WGS sequence"/>
</dbReference>
<accession>A0A6L7GU35</accession>
<dbReference type="RefSeq" id="WP_233751622.1">
    <property type="nucleotide sequence ID" value="NZ_WMBR01000005.1"/>
</dbReference>
<protein>
    <submittedName>
        <fullName evidence="6">TetR family transcriptional regulator</fullName>
    </submittedName>
</protein>
<dbReference type="SUPFAM" id="SSF46689">
    <property type="entry name" value="Homeodomain-like"/>
    <property type="match status" value="1"/>
</dbReference>